<evidence type="ECO:0000313" key="7">
    <source>
        <dbReference type="Proteomes" id="UP000015530"/>
    </source>
</evidence>
<feature type="compositionally biased region" description="Basic and acidic residues" evidence="4">
    <location>
        <begin position="205"/>
        <end position="214"/>
    </location>
</feature>
<feature type="domain" description="AAA+ ATPase" evidence="5">
    <location>
        <begin position="614"/>
        <end position="757"/>
    </location>
</feature>
<dbReference type="AlphaFoldDB" id="T0KTF0"/>
<dbReference type="InterPro" id="IPR041627">
    <property type="entry name" value="AAA_lid_6"/>
</dbReference>
<proteinExistence type="inferred from homology"/>
<dbReference type="FunFam" id="3.40.50.300:FF:000216">
    <property type="entry name" value="Type VII secretion ATPase EccA"/>
    <property type="match status" value="2"/>
</dbReference>
<gene>
    <name evidence="6" type="ORF">CGLO_04684</name>
</gene>
<evidence type="ECO:0000256" key="1">
    <source>
        <dbReference type="ARBA" id="ARBA00010378"/>
    </source>
</evidence>
<reference evidence="7" key="1">
    <citation type="journal article" date="2013" name="Mol. Plant Microbe Interact.">
        <title>Global aspects of pacC regulation of pathogenicity genes in Colletotrichum gloeosporioides as revealed by transcriptome analysis.</title>
        <authorList>
            <person name="Alkan N."/>
            <person name="Meng X."/>
            <person name="Friedlander G."/>
            <person name="Reuveni E."/>
            <person name="Sukno S."/>
            <person name="Sherman A."/>
            <person name="Thon M."/>
            <person name="Fluhr R."/>
            <person name="Prusky D."/>
        </authorList>
    </citation>
    <scope>NUCLEOTIDE SEQUENCE [LARGE SCALE GENOMIC DNA]</scope>
    <source>
        <strain evidence="7">Cg-14</strain>
    </source>
</reference>
<name>T0KTF0_COLGC</name>
<dbReference type="Gene3D" id="1.10.8.60">
    <property type="match status" value="1"/>
</dbReference>
<dbReference type="OrthoDB" id="2423195at2759"/>
<dbReference type="HOGENOM" id="CLU_006450_0_1_1"/>
<dbReference type="InterPro" id="IPR027417">
    <property type="entry name" value="P-loop_NTPase"/>
</dbReference>
<organism evidence="6 7">
    <name type="scientific">Colletotrichum gloeosporioides (strain Cg-14)</name>
    <name type="common">Anthracnose fungus</name>
    <name type="synonym">Glomerella cingulata</name>
    <dbReference type="NCBI Taxonomy" id="1237896"/>
    <lineage>
        <taxon>Eukaryota</taxon>
        <taxon>Fungi</taxon>
        <taxon>Dikarya</taxon>
        <taxon>Ascomycota</taxon>
        <taxon>Pezizomycotina</taxon>
        <taxon>Sordariomycetes</taxon>
        <taxon>Hypocreomycetidae</taxon>
        <taxon>Glomerellales</taxon>
        <taxon>Glomerellaceae</taxon>
        <taxon>Colletotrichum</taxon>
        <taxon>Colletotrichum gloeosporioides species complex</taxon>
    </lineage>
</organism>
<keyword evidence="3" id="KW-0067">ATP-binding</keyword>
<dbReference type="OMA" id="YGDIPYE"/>
<dbReference type="PANTHER" id="PTHR43392">
    <property type="entry name" value="AAA-TYPE ATPASE FAMILY PROTEIN / ANKYRIN REPEAT FAMILY PROTEIN"/>
    <property type="match status" value="1"/>
</dbReference>
<feature type="domain" description="AAA+ ATPase" evidence="5">
    <location>
        <begin position="338"/>
        <end position="480"/>
    </location>
</feature>
<dbReference type="PRINTS" id="PR00819">
    <property type="entry name" value="CBXCFQXSUPER"/>
</dbReference>
<evidence type="ECO:0000259" key="5">
    <source>
        <dbReference type="SMART" id="SM00382"/>
    </source>
</evidence>
<protein>
    <submittedName>
        <fullName evidence="6">ATPase</fullName>
    </submittedName>
</protein>
<dbReference type="Proteomes" id="UP000015530">
    <property type="component" value="Unassembled WGS sequence"/>
</dbReference>
<evidence type="ECO:0000256" key="2">
    <source>
        <dbReference type="ARBA" id="ARBA00022741"/>
    </source>
</evidence>
<dbReference type="SUPFAM" id="SSF52540">
    <property type="entry name" value="P-loop containing nucleoside triphosphate hydrolases"/>
    <property type="match status" value="2"/>
</dbReference>
<dbReference type="GO" id="GO:0016887">
    <property type="term" value="F:ATP hydrolysis activity"/>
    <property type="evidence" value="ECO:0007669"/>
    <property type="project" value="InterPro"/>
</dbReference>
<dbReference type="PANTHER" id="PTHR43392:SF2">
    <property type="entry name" value="AAA-TYPE ATPASE FAMILY PROTEIN _ ANKYRIN REPEAT FAMILY PROTEIN"/>
    <property type="match status" value="1"/>
</dbReference>
<feature type="region of interest" description="Disordered" evidence="4">
    <location>
        <begin position="1"/>
        <end position="60"/>
    </location>
</feature>
<dbReference type="InterPro" id="IPR003959">
    <property type="entry name" value="ATPase_AAA_core"/>
</dbReference>
<dbReference type="Pfam" id="PF17866">
    <property type="entry name" value="AAA_lid_6"/>
    <property type="match status" value="1"/>
</dbReference>
<dbReference type="CDD" id="cd00009">
    <property type="entry name" value="AAA"/>
    <property type="match status" value="1"/>
</dbReference>
<comment type="similarity">
    <text evidence="1">Belongs to the CbxX/CfxQ family.</text>
</comment>
<feature type="compositionally biased region" description="Basic and acidic residues" evidence="4">
    <location>
        <begin position="255"/>
        <end position="264"/>
    </location>
</feature>
<dbReference type="Gene3D" id="3.40.50.300">
    <property type="entry name" value="P-loop containing nucleotide triphosphate hydrolases"/>
    <property type="match status" value="3"/>
</dbReference>
<dbReference type="InterPro" id="IPR000641">
    <property type="entry name" value="CbxX/CfxQ"/>
</dbReference>
<dbReference type="InterPro" id="IPR050773">
    <property type="entry name" value="CbxX/CfxQ_RuBisCO_ESX"/>
</dbReference>
<feature type="region of interest" description="Disordered" evidence="4">
    <location>
        <begin position="201"/>
        <end position="268"/>
    </location>
</feature>
<keyword evidence="2" id="KW-0547">Nucleotide-binding</keyword>
<feature type="compositionally biased region" description="Basic and acidic residues" evidence="4">
    <location>
        <begin position="1"/>
        <end position="28"/>
    </location>
</feature>
<dbReference type="EMBL" id="AMYD01000944">
    <property type="protein sequence ID" value="EQB55399.1"/>
    <property type="molecule type" value="Genomic_DNA"/>
</dbReference>
<dbReference type="Pfam" id="PF00004">
    <property type="entry name" value="AAA"/>
    <property type="match status" value="2"/>
</dbReference>
<dbReference type="SMART" id="SM00382">
    <property type="entry name" value="AAA"/>
    <property type="match status" value="2"/>
</dbReference>
<comment type="caution">
    <text evidence="6">The sequence shown here is derived from an EMBL/GenBank/DDBJ whole genome shotgun (WGS) entry which is preliminary data.</text>
</comment>
<dbReference type="STRING" id="1237896.T0KTF0"/>
<evidence type="ECO:0000256" key="4">
    <source>
        <dbReference type="SAM" id="MobiDB-lite"/>
    </source>
</evidence>
<sequence>MFPNDEEQKKNTEMTETDTEVHSDKENTCDTPPEIVTMETSDQEQETAWDQQETGWGPCNDNSQDYFKHCSRGEDVSSWPANEPQWAEFIVSGTKPEEIDDSSPSRLEWLRQKRENNERNAYLDQLMTMVGLENVKAHFLAVKAKVEANKQADTRHKKLRLHLVLHGKDGTGKKSVAQLYAQFLHSIGAVADQTFTRTSQLYPHKHSDDDKKDDNDDGNDDEDEDEEKPAVIFYDISDGSDKSYSDVASCPSDQQRNDATDNSDRPQALDVIDAQDTVFTPEDLLGPEPNDVRHDNASWKKLQIMIGLNRVKSECGDIIDFAQINYQRELLGLKPLKVGLNRVFLGPPGVGKTTVAELYGQVIIDLGLVTGDEVMVRNPSHFIGQYIGESETKTVAILNQAKGNVLIIDDAHMLYPGSETDEFRIGVLDTIVANVSADPEDRCIILVGYEYEMVQLFNNSNPGLQRRFPKETALHFDPYSEDELCQIMDLKAKQCDLEMTQEARTVARQVISRMRINPKSGNAGDVENLLNQTKIRLNARIRSRLSYGRASVQAAIEPADVDPQWDRASLAEENRAALFEDFVGFRSIVEKFEGYQLLVDGMRLHDIDPRPHIPWAFIFKGPPGTGKTSTARKIGRLYYDMGLLSTDEVVSCSVTDIVGEYLGQTGPKVLNTLETGLGKVLFIDEAYRLATGASSRGGSSFHMEAVGELVDAMTQPRYRNNMVIILAGYTREMDCLLRTNPGLRSRFPEHITFEPMSPHACLQYLKNQLHKLRIGIVEGDDSSEIVHDLFESLSLTTGWASGRDVETLARRIISSVYMQQGKFRKREIPGFLQLTTTELVPILEEMWEERKVESVYGAEE</sequence>
<evidence type="ECO:0000256" key="3">
    <source>
        <dbReference type="ARBA" id="ARBA00022840"/>
    </source>
</evidence>
<dbReference type="GO" id="GO:0005524">
    <property type="term" value="F:ATP binding"/>
    <property type="evidence" value="ECO:0007669"/>
    <property type="project" value="UniProtKB-KW"/>
</dbReference>
<accession>T0KTF0</accession>
<feature type="compositionally biased region" description="Acidic residues" evidence="4">
    <location>
        <begin position="215"/>
        <end position="227"/>
    </location>
</feature>
<dbReference type="InterPro" id="IPR003593">
    <property type="entry name" value="AAA+_ATPase"/>
</dbReference>
<feature type="compositionally biased region" description="Polar residues" evidence="4">
    <location>
        <begin position="48"/>
        <end position="60"/>
    </location>
</feature>
<evidence type="ECO:0000313" key="6">
    <source>
        <dbReference type="EMBL" id="EQB55399.1"/>
    </source>
</evidence>